<name>A0A7J4YIM4_9BACE</name>
<dbReference type="EMBL" id="VWAK01000057">
    <property type="protein sequence ID" value="KAA5226728.1"/>
    <property type="molecule type" value="Genomic_DNA"/>
</dbReference>
<organism evidence="1 2">
    <name type="scientific">Bacteroides finegoldii</name>
    <dbReference type="NCBI Taxonomy" id="338188"/>
    <lineage>
        <taxon>Bacteria</taxon>
        <taxon>Pseudomonadati</taxon>
        <taxon>Bacteroidota</taxon>
        <taxon>Bacteroidia</taxon>
        <taxon>Bacteroidales</taxon>
        <taxon>Bacteroidaceae</taxon>
        <taxon>Bacteroides</taxon>
    </lineage>
</organism>
<dbReference type="AlphaFoldDB" id="A0A7J4YIM4"/>
<evidence type="ECO:0000313" key="2">
    <source>
        <dbReference type="Proteomes" id="UP000421791"/>
    </source>
</evidence>
<reference evidence="1 2" key="1">
    <citation type="journal article" date="2019" name="Nat. Med.">
        <title>A library of human gut bacterial isolates paired with longitudinal multiomics data enables mechanistic microbiome research.</title>
        <authorList>
            <person name="Poyet M."/>
            <person name="Groussin M."/>
            <person name="Gibbons S.M."/>
            <person name="Avila-Pacheco J."/>
            <person name="Jiang X."/>
            <person name="Kearney S.M."/>
            <person name="Perrotta A.R."/>
            <person name="Berdy B."/>
            <person name="Zhao S."/>
            <person name="Lieberman T.D."/>
            <person name="Swanson P.K."/>
            <person name="Smith M."/>
            <person name="Roesemann S."/>
            <person name="Alexander J.E."/>
            <person name="Rich S.A."/>
            <person name="Livny J."/>
            <person name="Vlamakis H."/>
            <person name="Clish C."/>
            <person name="Bullock K."/>
            <person name="Deik A."/>
            <person name="Scott J."/>
            <person name="Pierce K.A."/>
            <person name="Xavier R.J."/>
            <person name="Alm E.J."/>
        </authorList>
    </citation>
    <scope>NUCLEOTIDE SEQUENCE [LARGE SCALE GENOMIC DNA]</scope>
    <source>
        <strain evidence="1 2">BIOML-A6</strain>
    </source>
</reference>
<sequence length="79" mass="9526">MENGLNYCNFTLVGTGGPAPWRWPFPDRRVFRKKIMRDTVYFIVPKISDDKAYRTLSSLNFYLYVFKVIDYRYLYVILL</sequence>
<gene>
    <name evidence="1" type="ORF">F2Z22_20655</name>
</gene>
<comment type="caution">
    <text evidence="1">The sequence shown here is derived from an EMBL/GenBank/DDBJ whole genome shotgun (WGS) entry which is preliminary data.</text>
</comment>
<accession>A0A7J4YIM4</accession>
<proteinExistence type="predicted"/>
<protein>
    <submittedName>
        <fullName evidence="1">Uncharacterized protein</fullName>
    </submittedName>
</protein>
<evidence type="ECO:0000313" key="1">
    <source>
        <dbReference type="EMBL" id="KAA5226728.1"/>
    </source>
</evidence>
<dbReference type="Proteomes" id="UP000421791">
    <property type="component" value="Unassembled WGS sequence"/>
</dbReference>